<evidence type="ECO:0000256" key="13">
    <source>
        <dbReference type="ARBA" id="ARBA00022833"/>
    </source>
</evidence>
<dbReference type="PROSITE" id="PS51201">
    <property type="entry name" value="RCK_N"/>
    <property type="match status" value="1"/>
</dbReference>
<evidence type="ECO:0000256" key="27">
    <source>
        <dbReference type="SAM" id="Coils"/>
    </source>
</evidence>
<organism evidence="32 33">
    <name type="scientific">Arabidopsis arenosa</name>
    <name type="common">Sand rock-cress</name>
    <name type="synonym">Cardaminopsis arenosa</name>
    <dbReference type="NCBI Taxonomy" id="38785"/>
    <lineage>
        <taxon>Eukaryota</taxon>
        <taxon>Viridiplantae</taxon>
        <taxon>Streptophyta</taxon>
        <taxon>Embryophyta</taxon>
        <taxon>Tracheophyta</taxon>
        <taxon>Spermatophyta</taxon>
        <taxon>Magnoliopsida</taxon>
        <taxon>eudicotyledons</taxon>
        <taxon>Gunneridae</taxon>
        <taxon>Pentapetalae</taxon>
        <taxon>rosids</taxon>
        <taxon>malvids</taxon>
        <taxon>Brassicales</taxon>
        <taxon>Brassicaceae</taxon>
        <taxon>Camelineae</taxon>
        <taxon>Arabidopsis</taxon>
    </lineage>
</organism>
<keyword evidence="9" id="KW-0938">Abscisic acid signaling pathway</keyword>
<evidence type="ECO:0008006" key="34">
    <source>
        <dbReference type="Google" id="ProtNLM"/>
    </source>
</evidence>
<feature type="compositionally biased region" description="Polar residues" evidence="28">
    <location>
        <begin position="1049"/>
        <end position="1062"/>
    </location>
</feature>
<dbReference type="InterPro" id="IPR001781">
    <property type="entry name" value="Znf_LIM"/>
</dbReference>
<keyword evidence="22" id="KW-0009">Actin-binding</keyword>
<keyword evidence="11 26" id="KW-0479">Metal-binding</keyword>
<dbReference type="Pfam" id="PF07287">
    <property type="entry name" value="AtuA"/>
    <property type="match status" value="1"/>
</dbReference>
<gene>
    <name evidence="32" type="ORF">AARE701A_LOCUS37</name>
</gene>
<evidence type="ECO:0000256" key="29">
    <source>
        <dbReference type="SAM" id="Phobius"/>
    </source>
</evidence>
<evidence type="ECO:0000256" key="8">
    <source>
        <dbReference type="ARBA" id="ARBA00022640"/>
    </source>
</evidence>
<comment type="similarity">
    <text evidence="25">Belongs to the monovalent cation:proton antiporter 2 (CPA2) transporter (TC 2.A.37) family. KEA (TC 2.A.37.1) subfamily.</text>
</comment>
<dbReference type="GO" id="GO:0005856">
    <property type="term" value="C:cytoskeleton"/>
    <property type="evidence" value="ECO:0007669"/>
    <property type="project" value="UniProtKB-SubCell"/>
</dbReference>
<feature type="transmembrane region" description="Helical" evidence="29">
    <location>
        <begin position="1576"/>
        <end position="1600"/>
    </location>
</feature>
<evidence type="ECO:0000256" key="7">
    <source>
        <dbReference type="ARBA" id="ARBA00022538"/>
    </source>
</evidence>
<evidence type="ECO:0000256" key="22">
    <source>
        <dbReference type="ARBA" id="ARBA00023203"/>
    </source>
</evidence>
<evidence type="ECO:0000313" key="33">
    <source>
        <dbReference type="Proteomes" id="UP000682877"/>
    </source>
</evidence>
<dbReference type="GO" id="GO:0140899">
    <property type="term" value="P:plastid gene expression"/>
    <property type="evidence" value="ECO:0007669"/>
    <property type="project" value="UniProtKB-ARBA"/>
</dbReference>
<comment type="subcellular location">
    <subcellularLocation>
        <location evidence="1">Cytoplasm</location>
        <location evidence="1">Cytoskeleton</location>
    </subcellularLocation>
    <subcellularLocation>
        <location evidence="2">Plastid</location>
        <location evidence="2">Chloroplast inner membrane</location>
        <topology evidence="2">Multi-pass membrane protein</topology>
    </subcellularLocation>
</comment>
<dbReference type="Gene3D" id="2.10.110.10">
    <property type="entry name" value="Cysteine Rich Protein"/>
    <property type="match status" value="2"/>
</dbReference>
<evidence type="ECO:0000256" key="21">
    <source>
        <dbReference type="ARBA" id="ARBA00023136"/>
    </source>
</evidence>
<keyword evidence="15" id="KW-0630">Potassium</keyword>
<keyword evidence="13 26" id="KW-0862">Zinc</keyword>
<dbReference type="FunFam" id="2.10.110.10:FF:000002">
    <property type="entry name" value="LIM domain and actin-binding 1"/>
    <property type="match status" value="1"/>
</dbReference>
<evidence type="ECO:0000256" key="20">
    <source>
        <dbReference type="ARBA" id="ARBA00023065"/>
    </source>
</evidence>
<feature type="domain" description="LIM zinc-binding" evidence="30">
    <location>
        <begin position="688"/>
        <end position="748"/>
    </location>
</feature>
<comment type="subunit">
    <text evidence="3">Interacts with F-actin.</text>
</comment>
<dbReference type="GO" id="GO:0009706">
    <property type="term" value="C:chloroplast inner membrane"/>
    <property type="evidence" value="ECO:0007669"/>
    <property type="project" value="UniProtKB-SubCell"/>
</dbReference>
<dbReference type="GO" id="GO:0042794">
    <property type="term" value="P:plastid rRNA transcription"/>
    <property type="evidence" value="ECO:0007669"/>
    <property type="project" value="UniProtKB-ARBA"/>
</dbReference>
<keyword evidence="14" id="KW-0809">Transit peptide</keyword>
<keyword evidence="8" id="KW-0934">Plastid</keyword>
<feature type="compositionally biased region" description="Basic and acidic residues" evidence="28">
    <location>
        <begin position="822"/>
        <end position="832"/>
    </location>
</feature>
<feature type="transmembrane region" description="Helical" evidence="29">
    <location>
        <begin position="1335"/>
        <end position="1358"/>
    </location>
</feature>
<keyword evidence="4" id="KW-0813">Transport</keyword>
<dbReference type="SUPFAM" id="SSF51735">
    <property type="entry name" value="NAD(P)-binding Rossmann-fold domains"/>
    <property type="match status" value="2"/>
</dbReference>
<feature type="transmembrane region" description="Helical" evidence="29">
    <location>
        <begin position="1521"/>
        <end position="1540"/>
    </location>
</feature>
<feature type="transmembrane region" description="Helical" evidence="29">
    <location>
        <begin position="1280"/>
        <end position="1298"/>
    </location>
</feature>
<evidence type="ECO:0000256" key="14">
    <source>
        <dbReference type="ARBA" id="ARBA00022946"/>
    </source>
</evidence>
<dbReference type="GO" id="GO:0080022">
    <property type="term" value="P:primary root development"/>
    <property type="evidence" value="ECO:0007669"/>
    <property type="project" value="UniProtKB-ARBA"/>
</dbReference>
<feature type="transmembrane region" description="Helical" evidence="29">
    <location>
        <begin position="1364"/>
        <end position="1384"/>
    </location>
</feature>
<keyword evidence="19 27" id="KW-0175">Coiled coil</keyword>
<keyword evidence="12" id="KW-1001">Plastid inner membrane</keyword>
<evidence type="ECO:0000256" key="17">
    <source>
        <dbReference type="ARBA" id="ARBA00022990"/>
    </source>
</evidence>
<evidence type="ECO:0000256" key="1">
    <source>
        <dbReference type="ARBA" id="ARBA00004245"/>
    </source>
</evidence>
<keyword evidence="33" id="KW-1185">Reference proteome</keyword>
<dbReference type="Pfam" id="PF02254">
    <property type="entry name" value="TrkA_N"/>
    <property type="match status" value="1"/>
</dbReference>
<dbReference type="Gene3D" id="1.20.1530.20">
    <property type="match status" value="1"/>
</dbReference>
<keyword evidence="23" id="KW-0963">Cytoplasm</keyword>
<evidence type="ECO:0000256" key="3">
    <source>
        <dbReference type="ARBA" id="ARBA00011385"/>
    </source>
</evidence>
<proteinExistence type="inferred from homology"/>
<keyword evidence="16 29" id="KW-1133">Transmembrane helix</keyword>
<feature type="transmembrane region" description="Helical" evidence="29">
    <location>
        <begin position="1439"/>
        <end position="1459"/>
    </location>
</feature>
<dbReference type="PANTHER" id="PTHR46157:SF2">
    <property type="entry name" value="K(+) EFFLUX ANTIPORTER 1, CHLOROPLASTIC-RELATED"/>
    <property type="match status" value="1"/>
</dbReference>
<keyword evidence="5" id="KW-0050">Antiport</keyword>
<dbReference type="InterPro" id="IPR038770">
    <property type="entry name" value="Na+/solute_symporter_sf"/>
</dbReference>
<evidence type="ECO:0000256" key="12">
    <source>
        <dbReference type="ARBA" id="ARBA00022780"/>
    </source>
</evidence>
<dbReference type="Pfam" id="PF23544">
    <property type="entry name" value="AtuA_ferredoxin"/>
    <property type="match status" value="1"/>
</dbReference>
<evidence type="ECO:0000256" key="5">
    <source>
        <dbReference type="ARBA" id="ARBA00022449"/>
    </source>
</evidence>
<dbReference type="InterPro" id="IPR056362">
    <property type="entry name" value="AtuA-like_ferredoxin_dom"/>
</dbReference>
<dbReference type="PROSITE" id="PS50023">
    <property type="entry name" value="LIM_DOMAIN_2"/>
    <property type="match status" value="1"/>
</dbReference>
<feature type="transmembrane region" description="Helical" evidence="29">
    <location>
        <begin position="1549"/>
        <end position="1570"/>
    </location>
</feature>
<reference evidence="32" key="1">
    <citation type="submission" date="2021-01" db="EMBL/GenBank/DDBJ databases">
        <authorList>
            <person name="Bezrukov I."/>
        </authorList>
    </citation>
    <scope>NUCLEOTIDE SEQUENCE</scope>
</reference>
<dbReference type="InterPro" id="IPR036291">
    <property type="entry name" value="NAD(P)-bd_dom_sf"/>
</dbReference>
<keyword evidence="10 29" id="KW-0812">Transmembrane</keyword>
<evidence type="ECO:0000256" key="25">
    <source>
        <dbReference type="ARBA" id="ARBA00061484"/>
    </source>
</evidence>
<evidence type="ECO:0000313" key="32">
    <source>
        <dbReference type="EMBL" id="CAE5956253.1"/>
    </source>
</evidence>
<dbReference type="GO" id="GO:0006885">
    <property type="term" value="P:regulation of pH"/>
    <property type="evidence" value="ECO:0007669"/>
    <property type="project" value="UniProtKB-ARBA"/>
</dbReference>
<dbReference type="Proteomes" id="UP000682877">
    <property type="component" value="Chromosome 1"/>
</dbReference>
<name>A0A8S1ZBG1_ARAAE</name>
<dbReference type="GO" id="GO:2000070">
    <property type="term" value="P:regulation of response to water deprivation"/>
    <property type="evidence" value="ECO:0007669"/>
    <property type="project" value="UniProtKB-ARBA"/>
</dbReference>
<accession>A0A8S1ZBG1</accession>
<evidence type="ECO:0000256" key="18">
    <source>
        <dbReference type="ARBA" id="ARBA00023038"/>
    </source>
</evidence>
<evidence type="ECO:0000256" key="23">
    <source>
        <dbReference type="ARBA" id="ARBA00023212"/>
    </source>
</evidence>
<evidence type="ECO:0000256" key="6">
    <source>
        <dbReference type="ARBA" id="ARBA00022528"/>
    </source>
</evidence>
<dbReference type="Pfam" id="PF00412">
    <property type="entry name" value="LIM"/>
    <property type="match status" value="1"/>
</dbReference>
<evidence type="ECO:0000256" key="19">
    <source>
        <dbReference type="ARBA" id="ARBA00023054"/>
    </source>
</evidence>
<dbReference type="SMART" id="SM00132">
    <property type="entry name" value="LIM"/>
    <property type="match status" value="1"/>
</dbReference>
<dbReference type="GO" id="GO:0046872">
    <property type="term" value="F:metal ion binding"/>
    <property type="evidence" value="ECO:0007669"/>
    <property type="project" value="UniProtKB-KW"/>
</dbReference>
<evidence type="ECO:0000256" key="9">
    <source>
        <dbReference type="ARBA" id="ARBA00022682"/>
    </source>
</evidence>
<protein>
    <recommendedName>
        <fullName evidence="34">RCK N-terminal domain-containing protein</fullName>
    </recommendedName>
</protein>
<evidence type="ECO:0000256" key="26">
    <source>
        <dbReference type="PROSITE-ProRule" id="PRU00125"/>
    </source>
</evidence>
<dbReference type="InterPro" id="IPR010839">
    <property type="entry name" value="AtuA_N"/>
</dbReference>
<evidence type="ECO:0000256" key="11">
    <source>
        <dbReference type="ARBA" id="ARBA00022723"/>
    </source>
</evidence>
<evidence type="ECO:0000256" key="10">
    <source>
        <dbReference type="ARBA" id="ARBA00022692"/>
    </source>
</evidence>
<dbReference type="Pfam" id="PF00106">
    <property type="entry name" value="adh_short"/>
    <property type="match status" value="1"/>
</dbReference>
<dbReference type="GO" id="GO:0009744">
    <property type="term" value="P:response to sucrose"/>
    <property type="evidence" value="ECO:0007669"/>
    <property type="project" value="UniProtKB-ARBA"/>
</dbReference>
<dbReference type="InterPro" id="IPR004771">
    <property type="entry name" value="K/H_exchanger"/>
</dbReference>
<dbReference type="InterPro" id="IPR002347">
    <property type="entry name" value="SDR_fam"/>
</dbReference>
<dbReference type="InterPro" id="IPR003148">
    <property type="entry name" value="RCK_N"/>
</dbReference>
<dbReference type="InterPro" id="IPR006153">
    <property type="entry name" value="Cation/H_exchanger_TM"/>
</dbReference>
<keyword evidence="23" id="KW-0206">Cytoskeleton</keyword>
<dbReference type="PRINTS" id="PR00081">
    <property type="entry name" value="GDHRDH"/>
</dbReference>
<keyword evidence="21 29" id="KW-0472">Membrane</keyword>
<dbReference type="EMBL" id="LR999451">
    <property type="protein sequence ID" value="CAE5956253.1"/>
    <property type="molecule type" value="Genomic_DNA"/>
</dbReference>
<feature type="transmembrane region" description="Helical" evidence="29">
    <location>
        <begin position="1396"/>
        <end position="1419"/>
    </location>
</feature>
<dbReference type="FunFam" id="3.40.50.720:FF:000134">
    <property type="entry name" value="K(+) efflux antiporter 2 chloroplastic"/>
    <property type="match status" value="1"/>
</dbReference>
<feature type="compositionally biased region" description="Polar residues" evidence="28">
    <location>
        <begin position="794"/>
        <end position="804"/>
    </location>
</feature>
<dbReference type="GO" id="GO:1900069">
    <property type="term" value="P:regulation of cellular hyperosmotic salinity response"/>
    <property type="evidence" value="ECO:0007669"/>
    <property type="project" value="UniProtKB-ARBA"/>
</dbReference>
<feature type="region of interest" description="Disordered" evidence="28">
    <location>
        <begin position="794"/>
        <end position="832"/>
    </location>
</feature>
<evidence type="ECO:0000259" key="30">
    <source>
        <dbReference type="PROSITE" id="PS50023"/>
    </source>
</evidence>
<dbReference type="PANTHER" id="PTHR46157">
    <property type="entry name" value="K(+) EFFLUX ANTIPORTER 3, CHLOROPLASTIC"/>
    <property type="match status" value="1"/>
</dbReference>
<feature type="domain" description="RCK N-terminal" evidence="31">
    <location>
        <begin position="1660"/>
        <end position="1777"/>
    </location>
</feature>
<evidence type="ECO:0000256" key="28">
    <source>
        <dbReference type="SAM" id="MobiDB-lite"/>
    </source>
</evidence>
<keyword evidence="20" id="KW-0406">Ion transport</keyword>
<dbReference type="GO" id="GO:0051017">
    <property type="term" value="P:actin filament bundle assembly"/>
    <property type="evidence" value="ECO:0007669"/>
    <property type="project" value="UniProtKB-ARBA"/>
</dbReference>
<dbReference type="GO" id="GO:0009738">
    <property type="term" value="P:abscisic acid-activated signaling pathway"/>
    <property type="evidence" value="ECO:0007669"/>
    <property type="project" value="UniProtKB-KW"/>
</dbReference>
<dbReference type="GO" id="GO:2001057">
    <property type="term" value="P:reactive nitrogen species metabolic process"/>
    <property type="evidence" value="ECO:0007669"/>
    <property type="project" value="UniProtKB-ARBA"/>
</dbReference>
<dbReference type="FunFam" id="1.20.1530.20:FF:000007">
    <property type="entry name" value="K(+) efflux antiporter 2 chloroplastic"/>
    <property type="match status" value="1"/>
</dbReference>
<keyword evidence="7" id="KW-0633">Potassium transport</keyword>
<feature type="region of interest" description="Disordered" evidence="28">
    <location>
        <begin position="1119"/>
        <end position="1146"/>
    </location>
</feature>
<feature type="region of interest" description="Disordered" evidence="28">
    <location>
        <begin position="1049"/>
        <end position="1071"/>
    </location>
</feature>
<dbReference type="GO" id="GO:0009646">
    <property type="term" value="P:response to absence of light"/>
    <property type="evidence" value="ECO:0007669"/>
    <property type="project" value="UniProtKB-ARBA"/>
</dbReference>
<feature type="transmembrane region" description="Helical" evidence="29">
    <location>
        <begin position="1612"/>
        <end position="1631"/>
    </location>
</feature>
<evidence type="ECO:0000256" key="24">
    <source>
        <dbReference type="ARBA" id="ARBA00047912"/>
    </source>
</evidence>
<comment type="catalytic activity">
    <reaction evidence="24">
        <text>K(+)(in) + H(+)(out) = K(+)(out) + H(+)(in)</text>
        <dbReference type="Rhea" id="RHEA:29467"/>
        <dbReference type="ChEBI" id="CHEBI:15378"/>
        <dbReference type="ChEBI" id="CHEBI:29103"/>
    </reaction>
</comment>
<dbReference type="CDD" id="cd09441">
    <property type="entry name" value="LIM2_SF3"/>
    <property type="match status" value="1"/>
</dbReference>
<evidence type="ECO:0000259" key="31">
    <source>
        <dbReference type="PROSITE" id="PS51201"/>
    </source>
</evidence>
<dbReference type="GO" id="GO:0015386">
    <property type="term" value="F:potassium:proton antiporter activity"/>
    <property type="evidence" value="ECO:0007669"/>
    <property type="project" value="TreeGrafter"/>
</dbReference>
<dbReference type="GO" id="GO:0019722">
    <property type="term" value="P:calcium-mediated signaling"/>
    <property type="evidence" value="ECO:0007669"/>
    <property type="project" value="UniProtKB-ARBA"/>
</dbReference>
<evidence type="ECO:0000256" key="16">
    <source>
        <dbReference type="ARBA" id="ARBA00022989"/>
    </source>
</evidence>
<keyword evidence="18 26" id="KW-0440">LIM domain</keyword>
<feature type="transmembrane region" description="Helical" evidence="29">
    <location>
        <begin position="1480"/>
        <end position="1509"/>
    </location>
</feature>
<dbReference type="GO" id="GO:1900140">
    <property type="term" value="P:regulation of seedling development"/>
    <property type="evidence" value="ECO:0007669"/>
    <property type="project" value="UniProtKB-ARBA"/>
</dbReference>
<dbReference type="GO" id="GO:2000377">
    <property type="term" value="P:regulation of reactive oxygen species metabolic process"/>
    <property type="evidence" value="ECO:0007669"/>
    <property type="project" value="UniProtKB-ARBA"/>
</dbReference>
<dbReference type="GO" id="GO:0051015">
    <property type="term" value="F:actin filament binding"/>
    <property type="evidence" value="ECO:0007669"/>
    <property type="project" value="UniProtKB-ARBA"/>
</dbReference>
<feature type="compositionally biased region" description="Basic and acidic residues" evidence="28">
    <location>
        <begin position="1137"/>
        <end position="1146"/>
    </location>
</feature>
<evidence type="ECO:0000256" key="15">
    <source>
        <dbReference type="ARBA" id="ARBA00022958"/>
    </source>
</evidence>
<sequence length="2131" mass="230172">MANPDVKEILCDCVINLRENPKRRRETVYVGCGAGFGGDRPLAALKLLQRVEDLNYLVLECLAERTLADRWLSMASGGVGYDPRVSEWMHLLLPLAVEKGTCIITNMGAIDPSGAQKKVLEVASELGLTISVAVAHEVHFETGSGSSFGGQSCSAGGTSTYLGAAPIVECLEKYQPDVIITSRVADAALFLAPMVYELGWNWNDLELLAQGTLAGHLLECGCQLTGGYFMHPGDQYRDMAFPLLQDLSLPYAEIGYDGKVCVSKAEGSGGILNTSTCAEQLLYEIADPSAYITPDVVIDIQGVSFLPLSDCKVQCSGAKPSANTSVPEKLLRLIPKECGWKGWGEISYGGHGSIQRAKASEFLVRSWMEETIPGVNHCILSYVIGLDSLKATSNGTESWQSCRDIRLRMDGLFKLKEHAVQLSKEFTALYTNGPAGGGGISTGHKMEIVLEKRLVSRESVMWKTGLQHTNTSESETPEHHSPVAQEKIQKIPKENQNNLTMRGYQSGFHHSPAPSGQKIPLYSVAHSRAGDKGNDINFSIIPHYSPDIERLKLIITPQWVKHVMSVLLSTSSFLEIDAKPIDENVSEDRSTRKDNLRSHLVSTSCVDLTDMGCTTSETVGLKCTHCKGTLVMSNYSSMDGVLYCKTHFEQLFKESGNFSKNFQPGKTEKPELTKTPSKISSIFCGTQDKCAACEKTVYPLEKIQMEGECFHKTCFRCAHGGCTLTHSSYASLDGVLYCRHHFNQLFLEKGNYAHVLQAANHRRTASGNTLPPEPTEDIAVEAKEENGVSQLSCHVNDSLGNADSSNDRIGESSESNGGTEATDLKEEKDVRVENETDSLEELKELLQKAITELEVARLNSTMFEEKAQRISERAIALKDEAATAWHDVNKTLDVIRDTVDEESLAKDAVQKATMALSLAEARLQVIVESLEAGGGNDIPHVSEETENTDDVKDKEEALLAAKDDIKECQLNLENCEAQLSCLQSKKDELQKEVDKLNELAETIQISALKAEEDVANIMKLAEQAVAFELEATQRVNDAEIALQRAEKSLSISQTPEETQGQLSDEETHDEDEVVLSGNVEDVSHQVEKELPIDGDLSVVQNPSDLVSDIVGQRNQKLAQPYESSDNENGKPSVESSKVVEADSEKPKINVQTKKTGNTERSAKRGLVGSVKQQWPKLVLGFALLGAGLTLYSNGVGGNNQLLQQPDVTSTSTETEDISSSTKPLIRQVQKLPKRIKKLLEMLPHQEVNEEEASLFDFLWLLLASVIFVPLFQKIPGGSPVLGYLAAGILIGPYGLSIIRNVHGTRAIAEFGVVFLLFNIGLELSVERLSSMKKYVFGLGSAQVLVTAAVVGLIAHYVAGQAGPAAIVIGNGLALSSTAVVLQVLQERGESTSRHGRASFSVLLFQDLAVVVLLILIPLISPNSSKGGIGFQAIAEALGLAAVKAAVAITAIIAGGRLLLRPIYKQIAENRNAEIFSANTLLVILGTSLLTARAGLSMALGAFLAGLLLAETEFSLQVESDIAPYRGLLLGLFFMTVGMSIDPKLLLSNFPVIVGTLGLLIVGKTMLVVIMGKVFGISIISAIRVGLLLAPGGEFAFVAFGEAVNQGIMSPQLSSLLFLVVGISMAITPWLAAGGQLIASRFELHDVRSLLPVESETDDLQDHIIICGFGRVGQIIAQLLSERLIPFVALDVSSDRVTIGRSLDLPVYFGDAGSREVLHKIGAERACAAVVALDAPGANYRCVWALSKYYPNVKTFVRAHDVVHGLNLEKAGATAVVPETLEPSLQLAAAVLAQAKLPTSEIANTINEFRTRHLSELTELCEASGSSLGYGYSRTTQGLTFLCQFINSMAGTRVAVVTGSNKGIGFETCRQLAKNGITVILTARDENKGLAAVQKLKTENGFSDQAISFHPLDVSNPDTIASLAAFVNNAGVGGANVNVDVLKAQIAEAGAPTDISKIMSDTYEIVEECIKTNYYGVKRMCEAMIPLLQSSDSPRIVSIASTMGKLENVSNEWAKGVLSDAENLTEEKIDEVINEYLKDYKEGALQVKGWPTVMSGYILSKAAVIALTRVLAKRNKSFIINSVCPGFVNTEINFNTGILSVEEGAASPVKLALVPNGDPSGLFFDRANVSNF</sequence>
<keyword evidence="6" id="KW-0150">Chloroplast</keyword>
<feature type="coiled-coil region" evidence="27">
    <location>
        <begin position="951"/>
        <end position="1048"/>
    </location>
</feature>
<dbReference type="Pfam" id="PF00999">
    <property type="entry name" value="Na_H_Exchanger"/>
    <property type="match status" value="1"/>
</dbReference>
<keyword evidence="17" id="KW-0007">Acetylation</keyword>
<evidence type="ECO:0000256" key="4">
    <source>
        <dbReference type="ARBA" id="ARBA00022448"/>
    </source>
</evidence>
<dbReference type="SUPFAM" id="SSF57716">
    <property type="entry name" value="Glucocorticoid receptor-like (DNA-binding domain)"/>
    <property type="match status" value="3"/>
</dbReference>
<dbReference type="GO" id="GO:0010109">
    <property type="term" value="P:regulation of photosynthesis"/>
    <property type="evidence" value="ECO:0007669"/>
    <property type="project" value="UniProtKB-ARBA"/>
</dbReference>
<evidence type="ECO:0000256" key="2">
    <source>
        <dbReference type="ARBA" id="ARBA00004478"/>
    </source>
</evidence>
<dbReference type="NCBIfam" id="TIGR00932">
    <property type="entry name" value="2a37"/>
    <property type="match status" value="1"/>
</dbReference>
<dbReference type="Gene3D" id="3.40.50.720">
    <property type="entry name" value="NAD(P)-binding Rossmann-like Domain"/>
    <property type="match status" value="2"/>
</dbReference>